<feature type="compositionally biased region" description="Polar residues" evidence="1">
    <location>
        <begin position="241"/>
        <end position="255"/>
    </location>
</feature>
<sequence length="834" mass="88813">MGGLALSLEPDSGPLGAPFPLPCGQQVGPSPQSSDLPIIAAGGCAGGRVRGSPRKDTLCPRLGVLSAAHEPGVVASPPWAAALEVKPPPASRNLLGGRITCPRVGTDNCGSEFGGDTVQPVAQAMGKLRRRLSGEPTGAAQNDAYTGWHVWVAHWSPVKPIPEVAVAGGSRWPLHLLQPLAALPTSLLARWERVEVRLSRQEQHRDHRTLFLGGAGPSAHLMYEYLTQASDSARPACALASSPTPATRLSVSTTHAHLPPGPRSPPPQTAHTLSGVPAPGCCPSTVLGDFLDMWPREMTFCGFRGCGWQHQCSPHTEPGKGPLYPKGHNVAMAPTLDQTNPAQSKHHGREVAETTDVYVPQSGGWTSEVRVLVCLVPGEASSAAAISPYLCPAEGAIGLLLPQQYRATCPVETGPAIYPTDTMRTRVQATGKGHVGPAPPVREEVSGDTAATKTATTGCHGSPAGPSLVSLEALSCPQQPPPLSWLHAHLWLTVPSGARVLSLAVTVTARVYHAFTVPGPVLPVLCPSRMPLKEEKGGHFWVLSPSWAGADPVLSAADGLSEERPPSGLVLSVSLGETRGGLGQHLPLRVTYTGNPFPLCLFNVIADIHRLLHPLSDARARQRARWDPRGTRRDPAGVDLRVNGSSHSIRRLSPLPEKRGWGHSYREALGPAERGGHIHGHLVLSGGVSVWEAERSGRPVGRDVSISFLSKELTAFGRAPDLCFISLRKVDVQVLTAETSVYTQYGRVATELPWRYLHQTRLLSRTDGELKARAGRRDPFIHSVVGHCAGASEWGPRDEAQPSSPRTWVLDARTGHWQETLALASSRKDAPAMS</sequence>
<dbReference type="EMBL" id="JAIQCJ010001309">
    <property type="protein sequence ID" value="KAJ8791116.1"/>
    <property type="molecule type" value="Genomic_DNA"/>
</dbReference>
<reference evidence="2 3" key="1">
    <citation type="submission" date="2022-11" db="EMBL/GenBank/DDBJ databases">
        <title>Whole genome sequence of Eschrichtius robustus ER-17-0199.</title>
        <authorList>
            <person name="Bruniche-Olsen A."/>
            <person name="Black A.N."/>
            <person name="Fields C.J."/>
            <person name="Walden K."/>
            <person name="Dewoody J.A."/>
        </authorList>
    </citation>
    <scope>NUCLEOTIDE SEQUENCE [LARGE SCALE GENOMIC DNA]</scope>
    <source>
        <strain evidence="2">ER-17-0199</strain>
        <tissue evidence="2">Blubber</tissue>
    </source>
</reference>
<organism evidence="2 3">
    <name type="scientific">Eschrichtius robustus</name>
    <name type="common">California gray whale</name>
    <name type="synonym">Eschrichtius gibbosus</name>
    <dbReference type="NCBI Taxonomy" id="9764"/>
    <lineage>
        <taxon>Eukaryota</taxon>
        <taxon>Metazoa</taxon>
        <taxon>Chordata</taxon>
        <taxon>Craniata</taxon>
        <taxon>Vertebrata</taxon>
        <taxon>Euteleostomi</taxon>
        <taxon>Mammalia</taxon>
        <taxon>Eutheria</taxon>
        <taxon>Laurasiatheria</taxon>
        <taxon>Artiodactyla</taxon>
        <taxon>Whippomorpha</taxon>
        <taxon>Cetacea</taxon>
        <taxon>Mysticeti</taxon>
        <taxon>Eschrichtiidae</taxon>
        <taxon>Eschrichtius</taxon>
    </lineage>
</organism>
<proteinExistence type="predicted"/>
<accession>A0AB34HHC1</accession>
<evidence type="ECO:0000313" key="3">
    <source>
        <dbReference type="Proteomes" id="UP001159641"/>
    </source>
</evidence>
<evidence type="ECO:0000313" key="2">
    <source>
        <dbReference type="EMBL" id="KAJ8791116.1"/>
    </source>
</evidence>
<dbReference type="Proteomes" id="UP001159641">
    <property type="component" value="Unassembled WGS sequence"/>
</dbReference>
<dbReference type="AlphaFoldDB" id="A0AB34HHC1"/>
<feature type="compositionally biased region" description="Pro residues" evidence="1">
    <location>
        <begin position="259"/>
        <end position="268"/>
    </location>
</feature>
<feature type="region of interest" description="Disordered" evidence="1">
    <location>
        <begin position="237"/>
        <end position="274"/>
    </location>
</feature>
<keyword evidence="3" id="KW-1185">Reference proteome</keyword>
<evidence type="ECO:0000256" key="1">
    <source>
        <dbReference type="SAM" id="MobiDB-lite"/>
    </source>
</evidence>
<name>A0AB34HHC1_ESCRO</name>
<gene>
    <name evidence="2" type="ORF">J1605_020786</name>
</gene>
<evidence type="ECO:0008006" key="4">
    <source>
        <dbReference type="Google" id="ProtNLM"/>
    </source>
</evidence>
<comment type="caution">
    <text evidence="2">The sequence shown here is derived from an EMBL/GenBank/DDBJ whole genome shotgun (WGS) entry which is preliminary data.</text>
</comment>
<protein>
    <recommendedName>
        <fullName evidence="4">CST complex subunit CTC1</fullName>
    </recommendedName>
</protein>